<dbReference type="EMBL" id="JAAAMJ010000012">
    <property type="protein sequence ID" value="NDV88009.1"/>
    <property type="molecule type" value="Genomic_DNA"/>
</dbReference>
<organism evidence="4 5">
    <name type="scientific">Aurantimonas aggregata</name>
    <dbReference type="NCBI Taxonomy" id="2047720"/>
    <lineage>
        <taxon>Bacteria</taxon>
        <taxon>Pseudomonadati</taxon>
        <taxon>Pseudomonadota</taxon>
        <taxon>Alphaproteobacteria</taxon>
        <taxon>Hyphomicrobiales</taxon>
        <taxon>Aurantimonadaceae</taxon>
        <taxon>Aurantimonas</taxon>
    </lineage>
</organism>
<dbReference type="InterPro" id="IPR042272">
    <property type="entry name" value="ATP12_ATP_synth-F1-assembly_N"/>
</dbReference>
<dbReference type="PANTHER" id="PTHR21013">
    <property type="entry name" value="ATP SYNTHASE MITOCHONDRIAL F1 COMPLEX ASSEMBLY FACTOR 2/ATP12 PROTEIN, MITOCHONDRIAL PRECURSOR"/>
    <property type="match status" value="1"/>
</dbReference>
<dbReference type="Proteomes" id="UP000476332">
    <property type="component" value="Unassembled WGS sequence"/>
</dbReference>
<dbReference type="Pfam" id="PF07542">
    <property type="entry name" value="ATP12"/>
    <property type="match status" value="1"/>
</dbReference>
<dbReference type="InterPro" id="IPR011419">
    <property type="entry name" value="ATP12_ATP_synth-F1-assembly"/>
</dbReference>
<evidence type="ECO:0000256" key="1">
    <source>
        <dbReference type="ARBA" id="ARBA00008231"/>
    </source>
</evidence>
<protein>
    <submittedName>
        <fullName evidence="4">ATPase</fullName>
    </submittedName>
</protein>
<evidence type="ECO:0000313" key="4">
    <source>
        <dbReference type="EMBL" id="NDV88009.1"/>
    </source>
</evidence>
<reference evidence="4 5" key="1">
    <citation type="submission" date="2020-01" db="EMBL/GenBank/DDBJ databases">
        <title>Genomes of bacteria type strains.</title>
        <authorList>
            <person name="Chen J."/>
            <person name="Zhu S."/>
            <person name="Chen J."/>
        </authorList>
    </citation>
    <scope>NUCLEOTIDE SEQUENCE [LARGE SCALE GENOMIC DNA]</scope>
    <source>
        <strain evidence="4 5">KCTC 52919</strain>
    </source>
</reference>
<evidence type="ECO:0000256" key="2">
    <source>
        <dbReference type="ARBA" id="ARBA00022946"/>
    </source>
</evidence>
<gene>
    <name evidence="4" type="ORF">GTW51_14995</name>
</gene>
<keyword evidence="3" id="KW-0143">Chaperone</keyword>
<dbReference type="SUPFAM" id="SSF160909">
    <property type="entry name" value="ATP12-like"/>
    <property type="match status" value="1"/>
</dbReference>
<dbReference type="InterPro" id="IPR023335">
    <property type="entry name" value="ATP12_ortho_dom_sf"/>
</dbReference>
<dbReference type="GO" id="GO:0043461">
    <property type="term" value="P:proton-transporting ATP synthase complex assembly"/>
    <property type="evidence" value="ECO:0007669"/>
    <property type="project" value="InterPro"/>
</dbReference>
<name>A0A6L9MJJ9_9HYPH</name>
<comment type="caution">
    <text evidence="4">The sequence shown here is derived from an EMBL/GenBank/DDBJ whole genome shotgun (WGS) entry which is preliminary data.</text>
</comment>
<evidence type="ECO:0000313" key="5">
    <source>
        <dbReference type="Proteomes" id="UP000476332"/>
    </source>
</evidence>
<keyword evidence="2" id="KW-0809">Transit peptide</keyword>
<evidence type="ECO:0000256" key="3">
    <source>
        <dbReference type="ARBA" id="ARBA00023186"/>
    </source>
</evidence>
<sequence length="241" mass="26280">MSQSIDPRPELPKRFYTDVTVAEGEGGHAILLDGRPVKTPARRPLAIPSRAVADAVAAEWDAQRERIDPATMPVTRLANTIVDAIADNPTPVRDDVARYAETDLLFYRAGDPAPLVERQHEQWDPILDWAHQRLGVRFLLAEGVMHVAQPAPSLAAVAGHLAEIDDPFAVAALHQVTTLTGSALLALALADGHVGAEEAWALAHLDEDWNIEQWGADAEAEARRELRWQEMQAAALILAGR</sequence>
<dbReference type="Gene3D" id="3.30.2180.10">
    <property type="entry name" value="ATP12-like"/>
    <property type="match status" value="1"/>
</dbReference>
<proteinExistence type="inferred from homology"/>
<keyword evidence="5" id="KW-1185">Reference proteome</keyword>
<dbReference type="PANTHER" id="PTHR21013:SF10">
    <property type="entry name" value="ATP SYNTHASE MITOCHONDRIAL F1 COMPLEX ASSEMBLY FACTOR 2"/>
    <property type="match status" value="1"/>
</dbReference>
<comment type="similarity">
    <text evidence="1">Belongs to the ATP12 family.</text>
</comment>
<dbReference type="RefSeq" id="WP_163044841.1">
    <property type="nucleotide sequence ID" value="NZ_JAAAMJ010000012.1"/>
</dbReference>
<accession>A0A6L9MJJ9</accession>
<dbReference type="Gene3D" id="1.10.3580.10">
    <property type="entry name" value="ATP12 ATPase"/>
    <property type="match status" value="1"/>
</dbReference>
<dbReference type="AlphaFoldDB" id="A0A6L9MJJ9"/>